<gene>
    <name evidence="4" type="ORF">CSX01_10040</name>
</gene>
<comment type="cofactor">
    <cofactor evidence="3">
        <name>Mg(2+)</name>
        <dbReference type="ChEBI" id="CHEBI:18420"/>
    </cofactor>
    <text evidence="3">Divalent metal ions. Mg(2+) is the most effective.</text>
</comment>
<evidence type="ECO:0000256" key="2">
    <source>
        <dbReference type="PIRSR" id="PIRSR000915-2"/>
    </source>
</evidence>
<keyword evidence="3" id="KW-0479">Metal-binding</keyword>
<dbReference type="NCBIfam" id="TIGR01460">
    <property type="entry name" value="HAD-SF-IIA"/>
    <property type="match status" value="1"/>
</dbReference>
<evidence type="ECO:0008006" key="6">
    <source>
        <dbReference type="Google" id="ProtNLM"/>
    </source>
</evidence>
<dbReference type="InterPro" id="IPR006357">
    <property type="entry name" value="HAD-SF_hydro_IIA"/>
</dbReference>
<dbReference type="PANTHER" id="PTHR19288">
    <property type="entry name" value="4-NITROPHENYLPHOSPHATASE-RELATED"/>
    <property type="match status" value="1"/>
</dbReference>
<dbReference type="InterPro" id="IPR036412">
    <property type="entry name" value="HAD-like_sf"/>
</dbReference>
<dbReference type="InterPro" id="IPR023214">
    <property type="entry name" value="HAD_sf"/>
</dbReference>
<dbReference type="Pfam" id="PF13242">
    <property type="entry name" value="Hydrolase_like"/>
    <property type="match status" value="1"/>
</dbReference>
<dbReference type="AlphaFoldDB" id="A0A2G3DTT3"/>
<proteinExistence type="predicted"/>
<evidence type="ECO:0000313" key="5">
    <source>
        <dbReference type="Proteomes" id="UP000225889"/>
    </source>
</evidence>
<evidence type="ECO:0000313" key="4">
    <source>
        <dbReference type="EMBL" id="PHU34446.1"/>
    </source>
</evidence>
<dbReference type="Pfam" id="PF13344">
    <property type="entry name" value="Hydrolase_6"/>
    <property type="match status" value="1"/>
</dbReference>
<dbReference type="Gene3D" id="3.40.50.1000">
    <property type="entry name" value="HAD superfamily/HAD-like"/>
    <property type="match status" value="2"/>
</dbReference>
<dbReference type="RefSeq" id="WP_099392281.1">
    <property type="nucleotide sequence ID" value="NZ_PDYF01000023.1"/>
</dbReference>
<feature type="binding site" evidence="3">
    <location>
        <position position="213"/>
    </location>
    <ligand>
        <name>Mg(2+)</name>
        <dbReference type="ChEBI" id="CHEBI:18420"/>
    </ligand>
</feature>
<organism evidence="4 5">
    <name type="scientific">Pseudobutyrivibrio ruminis</name>
    <dbReference type="NCBI Taxonomy" id="46206"/>
    <lineage>
        <taxon>Bacteria</taxon>
        <taxon>Bacillati</taxon>
        <taxon>Bacillota</taxon>
        <taxon>Clostridia</taxon>
        <taxon>Lachnospirales</taxon>
        <taxon>Lachnospiraceae</taxon>
        <taxon>Pseudobutyrivibrio</taxon>
    </lineage>
</organism>
<evidence type="ECO:0000256" key="1">
    <source>
        <dbReference type="PIRSR" id="PIRSR000915-1"/>
    </source>
</evidence>
<feature type="binding site" evidence="3">
    <location>
        <position position="17"/>
    </location>
    <ligand>
        <name>Mg(2+)</name>
        <dbReference type="ChEBI" id="CHEBI:18420"/>
    </ligand>
</feature>
<dbReference type="SUPFAM" id="SSF56784">
    <property type="entry name" value="HAD-like"/>
    <property type="match status" value="1"/>
</dbReference>
<reference evidence="4 5" key="1">
    <citation type="submission" date="2017-10" db="EMBL/GenBank/DDBJ databases">
        <title>Resolving the taxonomy of Roseburia spp., Eubacterium rectale and Agathobacter spp. through phylogenomic analysis.</title>
        <authorList>
            <person name="Sheridan P.O."/>
            <person name="Walker A.W."/>
            <person name="Duncan S.H."/>
            <person name="Scott K.P."/>
            <person name="Toole P.W.O."/>
            <person name="Luis P."/>
            <person name="Flint H.J."/>
        </authorList>
    </citation>
    <scope>NUCLEOTIDE SEQUENCE [LARGE SCALE GENOMIC DNA]</scope>
    <source>
        <strain evidence="4 5">JK626</strain>
    </source>
</reference>
<dbReference type="GO" id="GO:0005737">
    <property type="term" value="C:cytoplasm"/>
    <property type="evidence" value="ECO:0007669"/>
    <property type="project" value="TreeGrafter"/>
</dbReference>
<dbReference type="Proteomes" id="UP000225889">
    <property type="component" value="Unassembled WGS sequence"/>
</dbReference>
<sequence>MNNFNLDEIEIVMFDLDGTIYYGDKIIPGANDVVKQFRECGKRVYFTTNNSTKTRKQIFERLIKMGVDVLEEEVLSSGYLAAKYAKKHQFDNIYILGSDDLISEFRNEGVEVYQKEDAKNLLIGYYPNITYEDMTIAVRVAMNADNIIACNKERVYPGKDAKLFPGCGAMTSIIEWCANRDCDLVIGKPNTMMITYICNINKVNSSQILVIGDTYESDIIMANEAGSQSILIGYKDKYVRSVDRISDILDMI</sequence>
<comment type="caution">
    <text evidence="4">The sequence shown here is derived from an EMBL/GenBank/DDBJ whole genome shotgun (WGS) entry which is preliminary data.</text>
</comment>
<dbReference type="PANTHER" id="PTHR19288:SF46">
    <property type="entry name" value="HALOACID DEHALOGENASE-LIKE HYDROLASE DOMAIN-CONTAINING PROTEIN 2"/>
    <property type="match status" value="1"/>
</dbReference>
<feature type="active site" description="Nucleophile" evidence="1">
    <location>
        <position position="15"/>
    </location>
</feature>
<dbReference type="EMBL" id="PDYF01000023">
    <property type="protein sequence ID" value="PHU34446.1"/>
    <property type="molecule type" value="Genomic_DNA"/>
</dbReference>
<name>A0A2G3DTT3_9FIRM</name>
<accession>A0A2G3DTT3</accession>
<reference evidence="4 5" key="2">
    <citation type="submission" date="2017-10" db="EMBL/GenBank/DDBJ databases">
        <authorList>
            <person name="Banno H."/>
            <person name="Chua N.-H."/>
        </authorList>
    </citation>
    <scope>NUCLEOTIDE SEQUENCE [LARGE SCALE GENOMIC DNA]</scope>
    <source>
        <strain evidence="4 5">JK626</strain>
    </source>
</reference>
<feature type="binding site" evidence="3">
    <location>
        <position position="15"/>
    </location>
    <ligand>
        <name>Mg(2+)</name>
        <dbReference type="ChEBI" id="CHEBI:18420"/>
    </ligand>
</feature>
<feature type="active site" description="Proton donor" evidence="1">
    <location>
        <position position="17"/>
    </location>
</feature>
<dbReference type="GO" id="GO:0016791">
    <property type="term" value="F:phosphatase activity"/>
    <property type="evidence" value="ECO:0007669"/>
    <property type="project" value="TreeGrafter"/>
</dbReference>
<keyword evidence="3" id="KW-0460">Magnesium</keyword>
<evidence type="ECO:0000256" key="3">
    <source>
        <dbReference type="PIRSR" id="PIRSR000915-3"/>
    </source>
</evidence>
<protein>
    <recommendedName>
        <fullName evidence="6">Acid sugar phosphatase</fullName>
    </recommendedName>
</protein>
<dbReference type="GO" id="GO:0046872">
    <property type="term" value="F:metal ion binding"/>
    <property type="evidence" value="ECO:0007669"/>
    <property type="project" value="UniProtKB-KW"/>
</dbReference>
<dbReference type="PIRSF" id="PIRSF000915">
    <property type="entry name" value="PGP-type_phosphatase"/>
    <property type="match status" value="1"/>
</dbReference>
<feature type="binding site" evidence="2">
    <location>
        <position position="188"/>
    </location>
    <ligand>
        <name>substrate</name>
    </ligand>
</feature>